<dbReference type="AlphaFoldDB" id="A0A3N0ATN8"/>
<dbReference type="SUPFAM" id="SSF52058">
    <property type="entry name" value="L domain-like"/>
    <property type="match status" value="1"/>
</dbReference>
<evidence type="ECO:0000256" key="5">
    <source>
        <dbReference type="SAM" id="MobiDB-lite"/>
    </source>
</evidence>
<reference evidence="9" key="1">
    <citation type="submission" date="2018-05" db="EMBL/GenBank/DDBJ databases">
        <title>Genome Sequencing of selected type strains of the family Eggerthellaceae.</title>
        <authorList>
            <person name="Danylec N."/>
            <person name="Stoll D.A."/>
            <person name="Doetsch A."/>
            <person name="Huch M."/>
        </authorList>
    </citation>
    <scope>NUCLEOTIDE SEQUENCE [LARGE SCALE GENOMIC DNA]</scope>
    <source>
        <strain evidence="9">DSM 24851</strain>
    </source>
</reference>
<feature type="domain" description="Gram-positive cocci surface proteins LPxTG" evidence="7">
    <location>
        <begin position="409"/>
        <end position="445"/>
    </location>
</feature>
<name>A0A3N0ATN8_9ACTN</name>
<dbReference type="EMBL" id="QIBX01000024">
    <property type="protein sequence ID" value="RNL37656.1"/>
    <property type="molecule type" value="Genomic_DNA"/>
</dbReference>
<protein>
    <recommendedName>
        <fullName evidence="7">Gram-positive cocci surface proteins LPxTG domain-containing protein</fullName>
    </recommendedName>
</protein>
<evidence type="ECO:0000256" key="6">
    <source>
        <dbReference type="SAM" id="Phobius"/>
    </source>
</evidence>
<feature type="transmembrane region" description="Helical" evidence="6">
    <location>
        <begin position="417"/>
        <end position="438"/>
    </location>
</feature>
<feature type="region of interest" description="Disordered" evidence="5">
    <location>
        <begin position="1"/>
        <end position="23"/>
    </location>
</feature>
<feature type="region of interest" description="Disordered" evidence="5">
    <location>
        <begin position="375"/>
        <end position="414"/>
    </location>
</feature>
<accession>A0A3N0ATN8</accession>
<comment type="caution">
    <text evidence="8">The sequence shown here is derived from an EMBL/GenBank/DDBJ whole genome shotgun (WGS) entry which is preliminary data.</text>
</comment>
<keyword evidence="2" id="KW-0964">Secreted</keyword>
<evidence type="ECO:0000256" key="4">
    <source>
        <dbReference type="ARBA" id="ARBA00023088"/>
    </source>
</evidence>
<evidence type="ECO:0000256" key="3">
    <source>
        <dbReference type="ARBA" id="ARBA00022729"/>
    </source>
</evidence>
<evidence type="ECO:0000256" key="2">
    <source>
        <dbReference type="ARBA" id="ARBA00022525"/>
    </source>
</evidence>
<evidence type="ECO:0000259" key="7">
    <source>
        <dbReference type="PROSITE" id="PS50847"/>
    </source>
</evidence>
<gene>
    <name evidence="8" type="ORF">DMP06_10390</name>
</gene>
<keyword evidence="3" id="KW-0732">Signal</keyword>
<keyword evidence="4" id="KW-0572">Peptidoglycan-anchor</keyword>
<evidence type="ECO:0000313" key="9">
    <source>
        <dbReference type="Proteomes" id="UP000269591"/>
    </source>
</evidence>
<keyword evidence="6" id="KW-0472">Membrane</keyword>
<organism evidence="8 9">
    <name type="scientific">Slackia equolifaciens</name>
    <dbReference type="NCBI Taxonomy" id="498718"/>
    <lineage>
        <taxon>Bacteria</taxon>
        <taxon>Bacillati</taxon>
        <taxon>Actinomycetota</taxon>
        <taxon>Coriobacteriia</taxon>
        <taxon>Eggerthellales</taxon>
        <taxon>Eggerthellaceae</taxon>
        <taxon>Slackia</taxon>
    </lineage>
</organism>
<keyword evidence="9" id="KW-1185">Reference proteome</keyword>
<keyword evidence="1" id="KW-0134">Cell wall</keyword>
<dbReference type="Pfam" id="PF13306">
    <property type="entry name" value="LRR_5"/>
    <property type="match status" value="1"/>
</dbReference>
<dbReference type="Proteomes" id="UP000269591">
    <property type="component" value="Unassembled WGS sequence"/>
</dbReference>
<dbReference type="InterPro" id="IPR019931">
    <property type="entry name" value="LPXTG_anchor"/>
</dbReference>
<keyword evidence="6" id="KW-0812">Transmembrane</keyword>
<dbReference type="NCBIfam" id="TIGR01167">
    <property type="entry name" value="LPXTG_anchor"/>
    <property type="match status" value="1"/>
</dbReference>
<proteinExistence type="predicted"/>
<dbReference type="InterPro" id="IPR032675">
    <property type="entry name" value="LRR_dom_sf"/>
</dbReference>
<evidence type="ECO:0000256" key="1">
    <source>
        <dbReference type="ARBA" id="ARBA00022512"/>
    </source>
</evidence>
<keyword evidence="6" id="KW-1133">Transmembrane helix</keyword>
<dbReference type="InterPro" id="IPR026906">
    <property type="entry name" value="LRR_5"/>
</dbReference>
<dbReference type="Gene3D" id="3.80.10.10">
    <property type="entry name" value="Ribonuclease Inhibitor"/>
    <property type="match status" value="1"/>
</dbReference>
<evidence type="ECO:0000313" key="8">
    <source>
        <dbReference type="EMBL" id="RNL37656.1"/>
    </source>
</evidence>
<dbReference type="PROSITE" id="PS50847">
    <property type="entry name" value="GRAM_POS_ANCHORING"/>
    <property type="match status" value="1"/>
</dbReference>
<sequence>MQRATDVKRHTWRLPPPSDSVCNKRKGARAMEKTERTGRAARLAMLLAACALLLLTARPAYAAEVASGDGWSLDDAGVLVLSEDIAPIGAGGAYEWEPYAAQVKEVVVAEGVTEIPNMAFATRDGVSYSSLQKATMSSTVRTIGVSAFADNPSLTEVRLNEGLERVENVAFGGAGFAEIELPENVTWGSDVFIDCDSLVSVTIPAGSEWGGGNAQFYGCDSLETVYIEEGVTQIPPTFLNGCGSLKYVWVPKSVTEFVGTPILGGCIIGYTGTAAEEYANWRQEVGVNAVDFHAIDGDEHAYSEWQTVAEPTCTEGGEQIRACEICGAEQSQELPATGHIWDGGAVTQEPTESAEGVRTYTCTACGQTKTEAIAKLPQTGGNEQQGGDRPGGSADANEDSAQESAQDELPQTGDGTLALVGLPALALLLVSAGLILAARNRAERS</sequence>